<feature type="binding site" evidence="7">
    <location>
        <begin position="3"/>
        <end position="14"/>
    </location>
    <ligand>
        <name>NAD(+)</name>
        <dbReference type="ChEBI" id="CHEBI:57540"/>
    </ligand>
</feature>
<dbReference type="InterPro" id="IPR008927">
    <property type="entry name" value="6-PGluconate_DH-like_C_sf"/>
</dbReference>
<feature type="domain" description="Mannitol dehydrogenase N-terminal" evidence="8">
    <location>
        <begin position="4"/>
        <end position="196"/>
    </location>
</feature>
<dbReference type="EC" id="1.1.1.17" evidence="2 7"/>
<accession>A0ABT9ZP45</accession>
<evidence type="ECO:0000256" key="4">
    <source>
        <dbReference type="ARBA" id="ARBA00023002"/>
    </source>
</evidence>
<dbReference type="InterPro" id="IPR013131">
    <property type="entry name" value="Mannitol_DH_N"/>
</dbReference>
<evidence type="ECO:0000256" key="6">
    <source>
        <dbReference type="ARBA" id="ARBA00048615"/>
    </source>
</evidence>
<dbReference type="EMBL" id="JAUSUG010000001">
    <property type="protein sequence ID" value="MDQ0252964.1"/>
    <property type="molecule type" value="Genomic_DNA"/>
</dbReference>
<dbReference type="HAMAP" id="MF_00196">
    <property type="entry name" value="Mannitol_dehydrog"/>
    <property type="match status" value="1"/>
</dbReference>
<evidence type="ECO:0000313" key="11">
    <source>
        <dbReference type="Proteomes" id="UP001230005"/>
    </source>
</evidence>
<comment type="similarity">
    <text evidence="1 7">Belongs to the mannitol dehydrogenase family.</text>
</comment>
<dbReference type="PROSITE" id="PS00974">
    <property type="entry name" value="MANNITOL_DHGENASE"/>
    <property type="match status" value="1"/>
</dbReference>
<dbReference type="NCBIfam" id="NF002647">
    <property type="entry name" value="PRK02318.1-3"/>
    <property type="match status" value="1"/>
</dbReference>
<dbReference type="PRINTS" id="PR00084">
    <property type="entry name" value="MTLDHDRGNASE"/>
</dbReference>
<dbReference type="NCBIfam" id="NF002649">
    <property type="entry name" value="PRK02318.2-1"/>
    <property type="match status" value="1"/>
</dbReference>
<dbReference type="Pfam" id="PF08125">
    <property type="entry name" value="Mannitol_dh_C"/>
    <property type="match status" value="1"/>
</dbReference>
<evidence type="ECO:0000256" key="5">
    <source>
        <dbReference type="ARBA" id="ARBA00023027"/>
    </source>
</evidence>
<comment type="caution">
    <text evidence="10">The sequence shown here is derived from an EMBL/GenBank/DDBJ whole genome shotgun (WGS) entry which is preliminary data.</text>
</comment>
<dbReference type="PANTHER" id="PTHR30524:SF0">
    <property type="entry name" value="ALTRONATE OXIDOREDUCTASE-RELATED"/>
    <property type="match status" value="1"/>
</dbReference>
<keyword evidence="4 7" id="KW-0560">Oxidoreductase</keyword>
<dbReference type="InterPro" id="IPR013118">
    <property type="entry name" value="Mannitol_DH_C"/>
</dbReference>
<evidence type="ECO:0000313" key="10">
    <source>
        <dbReference type="EMBL" id="MDQ0252964.1"/>
    </source>
</evidence>
<dbReference type="InterPro" id="IPR023028">
    <property type="entry name" value="Mannitol_1_phos_5_DH"/>
</dbReference>
<dbReference type="NCBIfam" id="NF002646">
    <property type="entry name" value="PRK02318.1-2"/>
    <property type="match status" value="1"/>
</dbReference>
<dbReference type="SUPFAM" id="SSF51735">
    <property type="entry name" value="NAD(P)-binding Rossmann-fold domains"/>
    <property type="match status" value="1"/>
</dbReference>
<evidence type="ECO:0000256" key="1">
    <source>
        <dbReference type="ARBA" id="ARBA00006541"/>
    </source>
</evidence>
<dbReference type="PANTHER" id="PTHR30524">
    <property type="entry name" value="MANNITOL-1-PHOSPHATE 5-DEHYDROGENASE"/>
    <property type="match status" value="1"/>
</dbReference>
<protein>
    <recommendedName>
        <fullName evidence="3 7">Mannitol-1-phosphate 5-dehydrogenase</fullName>
        <ecNumber evidence="2 7">1.1.1.17</ecNumber>
    </recommendedName>
</protein>
<keyword evidence="11" id="KW-1185">Reference proteome</keyword>
<dbReference type="SUPFAM" id="SSF48179">
    <property type="entry name" value="6-phosphogluconate dehydrogenase C-terminal domain-like"/>
    <property type="match status" value="1"/>
</dbReference>
<evidence type="ECO:0000259" key="9">
    <source>
        <dbReference type="Pfam" id="PF08125"/>
    </source>
</evidence>
<comment type="catalytic activity">
    <reaction evidence="6 7">
        <text>D-mannitol 1-phosphate + NAD(+) = beta-D-fructose 6-phosphate + NADH + H(+)</text>
        <dbReference type="Rhea" id="RHEA:19661"/>
        <dbReference type="ChEBI" id="CHEBI:15378"/>
        <dbReference type="ChEBI" id="CHEBI:57540"/>
        <dbReference type="ChEBI" id="CHEBI:57634"/>
        <dbReference type="ChEBI" id="CHEBI:57945"/>
        <dbReference type="ChEBI" id="CHEBI:61381"/>
        <dbReference type="EC" id="1.1.1.17"/>
    </reaction>
</comment>
<dbReference type="Gene3D" id="3.40.50.720">
    <property type="entry name" value="NAD(P)-binding Rossmann-like Domain"/>
    <property type="match status" value="1"/>
</dbReference>
<proteinExistence type="inferred from homology"/>
<gene>
    <name evidence="7" type="primary">mtlD</name>
    <name evidence="10" type="ORF">J2S74_000336</name>
</gene>
<dbReference type="Proteomes" id="UP001230005">
    <property type="component" value="Unassembled WGS sequence"/>
</dbReference>
<evidence type="ECO:0000256" key="3">
    <source>
        <dbReference type="ARBA" id="ARBA00016219"/>
    </source>
</evidence>
<evidence type="ECO:0000259" key="8">
    <source>
        <dbReference type="Pfam" id="PF01232"/>
    </source>
</evidence>
<dbReference type="InterPro" id="IPR013328">
    <property type="entry name" value="6PGD_dom2"/>
</dbReference>
<dbReference type="NCBIfam" id="NF002652">
    <property type="entry name" value="PRK02318.2-5"/>
    <property type="match status" value="1"/>
</dbReference>
<dbReference type="InterPro" id="IPR000669">
    <property type="entry name" value="Mannitol_DH"/>
</dbReference>
<sequence length="374" mass="41755">MLGVHFGAGNIGRGFIGKLLSEANYRTCFVDVNEEIIRLLNEKESYQVFYAEEEKRSFTITNVYGINSATNPDDVVEAIASANIVTTAVGTNILPIIAKLIARGLVKRVEENNQPLNIIACENAIGGTDILKKAILSELDGEYHEKVLEMVGFPNAAVDRIVPNQTQENPLDVMVEPFFEWVVEKKAIKGAVPPIEGIHYVDNLNAYIERKLYTVNTGHAVTAYLGYLEGKKTVQEALEDSEIRNAVYKALRETGKLMVDKYDFDQQAHEAYIEKIIGRFTNPFIIDDVTRVARNPIKKLGYNERLISPARQLLERDIYPEGLLVGIKAALHYNFEGDEEAVELQRKIKEQGVQKALAEISGIEEDSPIVVGCL</sequence>
<dbReference type="InterPro" id="IPR036291">
    <property type="entry name" value="NAD(P)-bd_dom_sf"/>
</dbReference>
<reference evidence="10 11" key="1">
    <citation type="submission" date="2023-07" db="EMBL/GenBank/DDBJ databases">
        <title>Genomic Encyclopedia of Type Strains, Phase IV (KMG-IV): sequencing the most valuable type-strain genomes for metagenomic binning, comparative biology and taxonomic classification.</title>
        <authorList>
            <person name="Goeker M."/>
        </authorList>
    </citation>
    <scope>NUCLEOTIDE SEQUENCE [LARGE SCALE GENOMIC DNA]</scope>
    <source>
        <strain evidence="10 11">DSM 9768</strain>
    </source>
</reference>
<dbReference type="Gene3D" id="1.10.1040.10">
    <property type="entry name" value="N-(1-d-carboxylethyl)-l-norvaline Dehydrogenase, domain 2"/>
    <property type="match status" value="1"/>
</dbReference>
<dbReference type="InterPro" id="IPR023027">
    <property type="entry name" value="Mannitol_DH_CS"/>
</dbReference>
<keyword evidence="5 7" id="KW-0520">NAD</keyword>
<dbReference type="GO" id="GO:0008926">
    <property type="term" value="F:mannitol-1-phosphate 5-dehydrogenase activity"/>
    <property type="evidence" value="ECO:0007669"/>
    <property type="project" value="UniProtKB-EC"/>
</dbReference>
<evidence type="ECO:0000256" key="2">
    <source>
        <dbReference type="ARBA" id="ARBA00012939"/>
    </source>
</evidence>
<feature type="domain" description="Mannitol dehydrogenase C-terminal" evidence="9">
    <location>
        <begin position="203"/>
        <end position="364"/>
    </location>
</feature>
<dbReference type="Pfam" id="PF01232">
    <property type="entry name" value="Mannitol_dh"/>
    <property type="match status" value="1"/>
</dbReference>
<evidence type="ECO:0000256" key="7">
    <source>
        <dbReference type="HAMAP-Rule" id="MF_00196"/>
    </source>
</evidence>
<organism evidence="10 11">
    <name type="scientific">Evansella vedderi</name>
    <dbReference type="NCBI Taxonomy" id="38282"/>
    <lineage>
        <taxon>Bacteria</taxon>
        <taxon>Bacillati</taxon>
        <taxon>Bacillota</taxon>
        <taxon>Bacilli</taxon>
        <taxon>Bacillales</taxon>
        <taxon>Bacillaceae</taxon>
        <taxon>Evansella</taxon>
    </lineage>
</organism>
<dbReference type="RefSeq" id="WP_307320987.1">
    <property type="nucleotide sequence ID" value="NZ_JAUSUG010000001.1"/>
</dbReference>
<name>A0ABT9ZP45_9BACI</name>